<dbReference type="PANTHER" id="PTHR47256">
    <property type="entry name" value="ZN(II)2CYS6 TRANSCRIPTION FACTOR (EUROFUNG)-RELATED"/>
    <property type="match status" value="1"/>
</dbReference>
<evidence type="ECO:0000256" key="1">
    <source>
        <dbReference type="ARBA" id="ARBA00023242"/>
    </source>
</evidence>
<reference evidence="3" key="1">
    <citation type="journal article" date="2021" name="Nat. Commun.">
        <title>Genetic determinants of endophytism in the Arabidopsis root mycobiome.</title>
        <authorList>
            <person name="Mesny F."/>
            <person name="Miyauchi S."/>
            <person name="Thiergart T."/>
            <person name="Pickel B."/>
            <person name="Atanasova L."/>
            <person name="Karlsson M."/>
            <person name="Huettel B."/>
            <person name="Barry K.W."/>
            <person name="Haridas S."/>
            <person name="Chen C."/>
            <person name="Bauer D."/>
            <person name="Andreopoulos W."/>
            <person name="Pangilinan J."/>
            <person name="LaButti K."/>
            <person name="Riley R."/>
            <person name="Lipzen A."/>
            <person name="Clum A."/>
            <person name="Drula E."/>
            <person name="Henrissat B."/>
            <person name="Kohler A."/>
            <person name="Grigoriev I.V."/>
            <person name="Martin F.M."/>
            <person name="Hacquard S."/>
        </authorList>
    </citation>
    <scope>NUCLEOTIDE SEQUENCE</scope>
    <source>
        <strain evidence="3">MPI-CAGE-CH-0243</strain>
    </source>
</reference>
<comment type="caution">
    <text evidence="3">The sequence shown here is derived from an EMBL/GenBank/DDBJ whole genome shotgun (WGS) entry which is preliminary data.</text>
</comment>
<protein>
    <recommendedName>
        <fullName evidence="2">Zn(2)-C6 fungal-type domain-containing protein</fullName>
    </recommendedName>
</protein>
<dbReference type="SUPFAM" id="SSF57701">
    <property type="entry name" value="Zn2/Cys6 DNA-binding domain"/>
    <property type="match status" value="1"/>
</dbReference>
<dbReference type="SMART" id="SM00066">
    <property type="entry name" value="GAL4"/>
    <property type="match status" value="1"/>
</dbReference>
<dbReference type="PROSITE" id="PS50048">
    <property type="entry name" value="ZN2_CY6_FUNGAL_2"/>
    <property type="match status" value="1"/>
</dbReference>
<dbReference type="OrthoDB" id="10261408at2759"/>
<name>A0A9P9DH31_9PLEO</name>
<evidence type="ECO:0000313" key="4">
    <source>
        <dbReference type="Proteomes" id="UP000700596"/>
    </source>
</evidence>
<feature type="domain" description="Zn(2)-C6 fungal-type" evidence="2">
    <location>
        <begin position="36"/>
        <end position="66"/>
    </location>
</feature>
<organism evidence="3 4">
    <name type="scientific">Dendryphion nanum</name>
    <dbReference type="NCBI Taxonomy" id="256645"/>
    <lineage>
        <taxon>Eukaryota</taxon>
        <taxon>Fungi</taxon>
        <taxon>Dikarya</taxon>
        <taxon>Ascomycota</taxon>
        <taxon>Pezizomycotina</taxon>
        <taxon>Dothideomycetes</taxon>
        <taxon>Pleosporomycetidae</taxon>
        <taxon>Pleosporales</taxon>
        <taxon>Torulaceae</taxon>
        <taxon>Dendryphion</taxon>
    </lineage>
</organism>
<dbReference type="Pfam" id="PF00172">
    <property type="entry name" value="Zn_clus"/>
    <property type="match status" value="1"/>
</dbReference>
<evidence type="ECO:0000313" key="3">
    <source>
        <dbReference type="EMBL" id="KAH7119076.1"/>
    </source>
</evidence>
<dbReference type="Proteomes" id="UP000700596">
    <property type="component" value="Unassembled WGS sequence"/>
</dbReference>
<sequence>MNLHPIAPMPAGGSSVLYQRISHEPITKKRRVARGACKAYCQRKVRCDGERPSCHPCVQLHSECIYPVKPGETRYQNLQRVNGELQIQLNDYQLLFGKLKSSSGDGKANILVQFDSSSDFDHVVDRIKPSESGSSTQISLQRDLKDHSDIMVFLRSVPEEGAIDTIRRLKAPSSTAMVLASLKDNISTIYRPSELQTARAILSLTDSRVEFELTSLHRVVYPILSPLDVVFIGIDALLRDAPQRSHSFSDSAPQSWDDRLIDREAMSFLFRDVMYTRPALCSGPLRTPQYSDHRLKHPSLKYWTTITVEDSFAASAISLYLENDHPIFGFFRC</sequence>
<dbReference type="Gene3D" id="4.10.240.10">
    <property type="entry name" value="Zn(2)-C6 fungal-type DNA-binding domain"/>
    <property type="match status" value="1"/>
</dbReference>
<accession>A0A9P9DH31</accession>
<dbReference type="InterPro" id="IPR036864">
    <property type="entry name" value="Zn2-C6_fun-type_DNA-bd_sf"/>
</dbReference>
<gene>
    <name evidence="3" type="ORF">B0J11DRAFT_617349</name>
</gene>
<keyword evidence="4" id="KW-1185">Reference proteome</keyword>
<dbReference type="InterPro" id="IPR001138">
    <property type="entry name" value="Zn2Cys6_DnaBD"/>
</dbReference>
<dbReference type="CDD" id="cd00067">
    <property type="entry name" value="GAL4"/>
    <property type="match status" value="1"/>
</dbReference>
<evidence type="ECO:0000259" key="2">
    <source>
        <dbReference type="PROSITE" id="PS50048"/>
    </source>
</evidence>
<dbReference type="EMBL" id="JAGMWT010000012">
    <property type="protein sequence ID" value="KAH7119076.1"/>
    <property type="molecule type" value="Genomic_DNA"/>
</dbReference>
<keyword evidence="1" id="KW-0539">Nucleus</keyword>
<dbReference type="GO" id="GO:0008270">
    <property type="term" value="F:zinc ion binding"/>
    <property type="evidence" value="ECO:0007669"/>
    <property type="project" value="InterPro"/>
</dbReference>
<proteinExistence type="predicted"/>
<dbReference type="AlphaFoldDB" id="A0A9P9DH31"/>
<dbReference type="InterPro" id="IPR053187">
    <property type="entry name" value="Notoamide_regulator"/>
</dbReference>
<dbReference type="GO" id="GO:0000981">
    <property type="term" value="F:DNA-binding transcription factor activity, RNA polymerase II-specific"/>
    <property type="evidence" value="ECO:0007669"/>
    <property type="project" value="InterPro"/>
</dbReference>
<dbReference type="PANTHER" id="PTHR47256:SF1">
    <property type="entry name" value="ZN(II)2CYS6 TRANSCRIPTION FACTOR (EUROFUNG)"/>
    <property type="match status" value="1"/>
</dbReference>